<gene>
    <name evidence="2" type="ORF">METZ01_LOCUS466355</name>
</gene>
<evidence type="ECO:0000313" key="2">
    <source>
        <dbReference type="EMBL" id="SVE13501.1"/>
    </source>
</evidence>
<proteinExistence type="predicted"/>
<sequence>RVFTKSVQDKRSEPTTANLLVNFQRAVGPSEGTVGNGDFTINKIGTISGGYSIDGGKVTFSPANQQHDDGRNSHTVTGQPQLDFTGLDHTSTTGGDTGYVYMDHHLNKFYAIAHDETSDQFYAVGGSPFATGTGTITCTPNMTSTATHTPNHILGLDSSNFDPELAVDNILKFTTTSPTVNHYHRVRTLTSDSEIIVDPAVNITIVDADNQAFSKNTFHTDYQNDTIIGMVTKTGASTYELT</sequence>
<dbReference type="AlphaFoldDB" id="A0A383B0V3"/>
<protein>
    <submittedName>
        <fullName evidence="2">Uncharacterized protein</fullName>
    </submittedName>
</protein>
<feature type="compositionally biased region" description="Polar residues" evidence="1">
    <location>
        <begin position="73"/>
        <end position="89"/>
    </location>
</feature>
<accession>A0A383B0V3</accession>
<organism evidence="2">
    <name type="scientific">marine metagenome</name>
    <dbReference type="NCBI Taxonomy" id="408172"/>
    <lineage>
        <taxon>unclassified sequences</taxon>
        <taxon>metagenomes</taxon>
        <taxon>ecological metagenomes</taxon>
    </lineage>
</organism>
<name>A0A383B0V3_9ZZZZ</name>
<feature type="region of interest" description="Disordered" evidence="1">
    <location>
        <begin position="61"/>
        <end position="89"/>
    </location>
</feature>
<feature type="non-terminal residue" evidence="2">
    <location>
        <position position="1"/>
    </location>
</feature>
<reference evidence="2" key="1">
    <citation type="submission" date="2018-05" db="EMBL/GenBank/DDBJ databases">
        <authorList>
            <person name="Lanie J.A."/>
            <person name="Ng W.-L."/>
            <person name="Kazmierczak K.M."/>
            <person name="Andrzejewski T.M."/>
            <person name="Davidsen T.M."/>
            <person name="Wayne K.J."/>
            <person name="Tettelin H."/>
            <person name="Glass J.I."/>
            <person name="Rusch D."/>
            <person name="Podicherti R."/>
            <person name="Tsui H.-C.T."/>
            <person name="Winkler M.E."/>
        </authorList>
    </citation>
    <scope>NUCLEOTIDE SEQUENCE</scope>
</reference>
<dbReference type="EMBL" id="UINC01196477">
    <property type="protein sequence ID" value="SVE13501.1"/>
    <property type="molecule type" value="Genomic_DNA"/>
</dbReference>
<evidence type="ECO:0000256" key="1">
    <source>
        <dbReference type="SAM" id="MobiDB-lite"/>
    </source>
</evidence>